<evidence type="ECO:0000313" key="3">
    <source>
        <dbReference type="Proteomes" id="UP000006697"/>
    </source>
</evidence>
<keyword evidence="1" id="KW-0812">Transmembrane</keyword>
<dbReference type="HOGENOM" id="CLU_2523007_0_0_4"/>
<organism evidence="2 3">
    <name type="scientific">Herminiimonas arsenicoxydans</name>
    <dbReference type="NCBI Taxonomy" id="204773"/>
    <lineage>
        <taxon>Bacteria</taxon>
        <taxon>Pseudomonadati</taxon>
        <taxon>Pseudomonadota</taxon>
        <taxon>Betaproteobacteria</taxon>
        <taxon>Burkholderiales</taxon>
        <taxon>Oxalobacteraceae</taxon>
        <taxon>Herminiimonas</taxon>
    </lineage>
</organism>
<accession>A4G4I2</accession>
<gene>
    <name evidence="2" type="ordered locus">HEAR1244</name>
</gene>
<feature type="transmembrane region" description="Helical" evidence="1">
    <location>
        <begin position="12"/>
        <end position="35"/>
    </location>
</feature>
<dbReference type="EMBL" id="CU207211">
    <property type="protein sequence ID" value="CAL61419.1"/>
    <property type="molecule type" value="Genomic_DNA"/>
</dbReference>
<proteinExistence type="predicted"/>
<keyword evidence="3" id="KW-1185">Reference proteome</keyword>
<name>A4G4I2_HERAR</name>
<sequence length="84" mass="9362">MDASKSHFRGLIWASIAIVVFAAVAILMIVIWSPLLPEATAVDMSRDDANATYDFLPYIALHQTESWRYTVALNDLVAIAYCSR</sequence>
<evidence type="ECO:0000256" key="1">
    <source>
        <dbReference type="SAM" id="Phobius"/>
    </source>
</evidence>
<keyword evidence="1" id="KW-0472">Membrane</keyword>
<dbReference type="KEGG" id="har:HEAR1244"/>
<reference evidence="2 3" key="1">
    <citation type="journal article" date="2007" name="PLoS Genet.">
        <title>A tale of two oxidation states: bacterial colonization of arsenic-rich environments.</title>
        <authorList>
            <person name="Muller D."/>
            <person name="Medigue C."/>
            <person name="Koechler S."/>
            <person name="Barbe V."/>
            <person name="Barakat M."/>
            <person name="Talla E."/>
            <person name="Bonnefoy V."/>
            <person name="Krin E."/>
            <person name="Arsene-Ploetze F."/>
            <person name="Carapito C."/>
            <person name="Chandler M."/>
            <person name="Cournoyer B."/>
            <person name="Cruveiller S."/>
            <person name="Dossat C."/>
            <person name="Duval S."/>
            <person name="Heymann M."/>
            <person name="Leize E."/>
            <person name="Lieutaud A."/>
            <person name="Lievremont D."/>
            <person name="Makita Y."/>
            <person name="Mangenot S."/>
            <person name="Nitschke W."/>
            <person name="Ortet P."/>
            <person name="Perdrial N."/>
            <person name="Schoepp B."/>
            <person name="Siguier N."/>
            <person name="Simeonova D.D."/>
            <person name="Rouy Z."/>
            <person name="Segurens B."/>
            <person name="Turlin E."/>
            <person name="Vallenet D."/>
            <person name="Van Dorsselaer A."/>
            <person name="Weiss S."/>
            <person name="Weissenbach J."/>
            <person name="Lett M.C."/>
            <person name="Danchin A."/>
            <person name="Bertin P.N."/>
        </authorList>
    </citation>
    <scope>NUCLEOTIDE SEQUENCE [LARGE SCALE GENOMIC DNA]</scope>
    <source>
        <strain evidence="3">ULPAs1</strain>
    </source>
</reference>
<keyword evidence="1" id="KW-1133">Transmembrane helix</keyword>
<dbReference type="Proteomes" id="UP000006697">
    <property type="component" value="Chromosome"/>
</dbReference>
<dbReference type="OrthoDB" id="9954886at2"/>
<evidence type="ECO:0000313" key="2">
    <source>
        <dbReference type="EMBL" id="CAL61419.1"/>
    </source>
</evidence>
<dbReference type="AlphaFoldDB" id="A4G4I2"/>
<protein>
    <submittedName>
        <fullName evidence="2">Uncharacterized protein</fullName>
    </submittedName>
</protein>